<keyword evidence="3" id="KW-0238">DNA-binding</keyword>
<dbReference type="InterPro" id="IPR005119">
    <property type="entry name" value="LysR_subst-bd"/>
</dbReference>
<reference evidence="6 7" key="1">
    <citation type="submission" date="2019-08" db="EMBL/GenBank/DDBJ databases">
        <authorList>
            <person name="Peeters C."/>
        </authorList>
    </citation>
    <scope>NUCLEOTIDE SEQUENCE [LARGE SCALE GENOMIC DNA]</scope>
    <source>
        <strain evidence="6 7">LMG 31109</strain>
    </source>
</reference>
<dbReference type="PANTHER" id="PTHR30537">
    <property type="entry name" value="HTH-TYPE TRANSCRIPTIONAL REGULATOR"/>
    <property type="match status" value="1"/>
</dbReference>
<dbReference type="AlphaFoldDB" id="A0A5E4V903"/>
<dbReference type="PANTHER" id="PTHR30537:SF74">
    <property type="entry name" value="HTH-TYPE TRANSCRIPTIONAL REGULATOR TRPI"/>
    <property type="match status" value="1"/>
</dbReference>
<dbReference type="GO" id="GO:0003700">
    <property type="term" value="F:DNA-binding transcription factor activity"/>
    <property type="evidence" value="ECO:0007669"/>
    <property type="project" value="InterPro"/>
</dbReference>
<dbReference type="GO" id="GO:0006351">
    <property type="term" value="P:DNA-templated transcription"/>
    <property type="evidence" value="ECO:0007669"/>
    <property type="project" value="TreeGrafter"/>
</dbReference>
<evidence type="ECO:0000313" key="6">
    <source>
        <dbReference type="EMBL" id="VVE08551.1"/>
    </source>
</evidence>
<feature type="domain" description="HTH lysR-type" evidence="5">
    <location>
        <begin position="9"/>
        <end position="66"/>
    </location>
</feature>
<dbReference type="RefSeq" id="WP_174966375.1">
    <property type="nucleotide sequence ID" value="NZ_CABPSC010000009.1"/>
</dbReference>
<keyword evidence="4" id="KW-0804">Transcription</keyword>
<dbReference type="Gene3D" id="3.40.190.10">
    <property type="entry name" value="Periplasmic binding protein-like II"/>
    <property type="match status" value="2"/>
</dbReference>
<name>A0A5E4V903_9BURK</name>
<dbReference type="EMBL" id="CABPSC010000009">
    <property type="protein sequence ID" value="VVE08551.1"/>
    <property type="molecule type" value="Genomic_DNA"/>
</dbReference>
<keyword evidence="7" id="KW-1185">Reference proteome</keyword>
<dbReference type="Gene3D" id="1.10.10.10">
    <property type="entry name" value="Winged helix-like DNA-binding domain superfamily/Winged helix DNA-binding domain"/>
    <property type="match status" value="1"/>
</dbReference>
<keyword evidence="2" id="KW-0805">Transcription regulation</keyword>
<dbReference type="PROSITE" id="PS50931">
    <property type="entry name" value="HTH_LYSR"/>
    <property type="match status" value="1"/>
</dbReference>
<dbReference type="Pfam" id="PF03466">
    <property type="entry name" value="LysR_substrate"/>
    <property type="match status" value="1"/>
</dbReference>
<dbReference type="GO" id="GO:0043565">
    <property type="term" value="F:sequence-specific DNA binding"/>
    <property type="evidence" value="ECO:0007669"/>
    <property type="project" value="TreeGrafter"/>
</dbReference>
<organism evidence="6 7">
    <name type="scientific">Pandoraea nosoerga</name>
    <dbReference type="NCBI Taxonomy" id="2508296"/>
    <lineage>
        <taxon>Bacteria</taxon>
        <taxon>Pseudomonadati</taxon>
        <taxon>Pseudomonadota</taxon>
        <taxon>Betaproteobacteria</taxon>
        <taxon>Burkholderiales</taxon>
        <taxon>Burkholderiaceae</taxon>
        <taxon>Pandoraea</taxon>
    </lineage>
</organism>
<dbReference type="PRINTS" id="PR00039">
    <property type="entry name" value="HTHLYSR"/>
</dbReference>
<evidence type="ECO:0000256" key="2">
    <source>
        <dbReference type="ARBA" id="ARBA00023015"/>
    </source>
</evidence>
<dbReference type="InterPro" id="IPR000847">
    <property type="entry name" value="LysR_HTH_N"/>
</dbReference>
<evidence type="ECO:0000256" key="1">
    <source>
        <dbReference type="ARBA" id="ARBA00009437"/>
    </source>
</evidence>
<dbReference type="NCBIfam" id="NF008352">
    <property type="entry name" value="PRK11139.1"/>
    <property type="match status" value="1"/>
</dbReference>
<dbReference type="Pfam" id="PF00126">
    <property type="entry name" value="HTH_1"/>
    <property type="match status" value="1"/>
</dbReference>
<evidence type="ECO:0000256" key="3">
    <source>
        <dbReference type="ARBA" id="ARBA00023125"/>
    </source>
</evidence>
<dbReference type="SUPFAM" id="SSF46785">
    <property type="entry name" value="Winged helix' DNA-binding domain"/>
    <property type="match status" value="1"/>
</dbReference>
<dbReference type="CDD" id="cd08432">
    <property type="entry name" value="PBP2_GcdR_TrpI_HvrB_AmpR_like"/>
    <property type="match status" value="1"/>
</dbReference>
<dbReference type="Proteomes" id="UP000367825">
    <property type="component" value="Unassembled WGS sequence"/>
</dbReference>
<proteinExistence type="inferred from homology"/>
<evidence type="ECO:0000256" key="4">
    <source>
        <dbReference type="ARBA" id="ARBA00023163"/>
    </source>
</evidence>
<dbReference type="InterPro" id="IPR036390">
    <property type="entry name" value="WH_DNA-bd_sf"/>
</dbReference>
<gene>
    <name evidence="6" type="ORF">PNO31109_02504</name>
</gene>
<dbReference type="InterPro" id="IPR058163">
    <property type="entry name" value="LysR-type_TF_proteobact-type"/>
</dbReference>
<dbReference type="FunFam" id="1.10.10.10:FF:000038">
    <property type="entry name" value="Glycine cleavage system transcriptional activator"/>
    <property type="match status" value="1"/>
</dbReference>
<comment type="similarity">
    <text evidence="1">Belongs to the LysR transcriptional regulatory family.</text>
</comment>
<sequence>MTETIGRLPSLNALRAFEAASRHLNFRLAAEALGVTQGAVAQQIRALEAELGMKLFERHPRALSLTENGRRYAGGVRRAFELLTEATQALRPEPLRLTISVTPTFAAKWLVPRLPAFLDTHPDIDLRILATDRLSHFQADAVDLAVRYGRPPFGAGLVVEPLFDEVQIAVASPQVIAASGHPGQAGLHGHALLHDAHNAWPQFLQRAMPDAPLHAAKNIRFNQTALAIDAALAGQGLALAHQDFVAADIAAGHLIRLFDTALRTGAGFYLVYPRRTRHAAQIANIQGWLLRQARAANRRTQAGASGRAR</sequence>
<protein>
    <submittedName>
        <fullName evidence="6">LysR family transcriptional regulator</fullName>
    </submittedName>
</protein>
<evidence type="ECO:0000313" key="7">
    <source>
        <dbReference type="Proteomes" id="UP000367825"/>
    </source>
</evidence>
<evidence type="ECO:0000259" key="5">
    <source>
        <dbReference type="PROSITE" id="PS50931"/>
    </source>
</evidence>
<dbReference type="InterPro" id="IPR036388">
    <property type="entry name" value="WH-like_DNA-bd_sf"/>
</dbReference>
<accession>A0A5E4V903</accession>
<dbReference type="SUPFAM" id="SSF53850">
    <property type="entry name" value="Periplasmic binding protein-like II"/>
    <property type="match status" value="1"/>
</dbReference>